<evidence type="ECO:0000313" key="4">
    <source>
        <dbReference type="EMBL" id="KAF2278148.1"/>
    </source>
</evidence>
<name>A0A6A6JQH3_WESOR</name>
<keyword evidence="1" id="KW-0479">Metal-binding</keyword>
<protein>
    <recommendedName>
        <fullName evidence="3">C2H2-type domain-containing protein</fullName>
    </recommendedName>
</protein>
<keyword evidence="1" id="KW-0863">Zinc-finger</keyword>
<dbReference type="AlphaFoldDB" id="A0A6A6JQH3"/>
<dbReference type="SMART" id="SM00355">
    <property type="entry name" value="ZnF_C2H2"/>
    <property type="match status" value="1"/>
</dbReference>
<feature type="domain" description="C2H2-type" evidence="3">
    <location>
        <begin position="72"/>
        <end position="102"/>
    </location>
</feature>
<sequence>MGALTPIETTPRRTAGRGMTSPSPSFQLREPPGQQVACQWCGKILTGPHAPGNLTRHQKSKECVSDRQRKEYTCSVEGCGRKYARSDGLRNHERKVHNAPGPARRNVPESPFRTDSNSGYVGHRLDDHPPGWPDL</sequence>
<dbReference type="GO" id="GO:0008270">
    <property type="term" value="F:zinc ion binding"/>
    <property type="evidence" value="ECO:0007669"/>
    <property type="project" value="UniProtKB-KW"/>
</dbReference>
<dbReference type="RefSeq" id="XP_033655687.1">
    <property type="nucleotide sequence ID" value="XM_033797927.1"/>
</dbReference>
<dbReference type="SUPFAM" id="SSF57667">
    <property type="entry name" value="beta-beta-alpha zinc fingers"/>
    <property type="match status" value="1"/>
</dbReference>
<dbReference type="PROSITE" id="PS00028">
    <property type="entry name" value="ZINC_FINGER_C2H2_1"/>
    <property type="match status" value="1"/>
</dbReference>
<feature type="region of interest" description="Disordered" evidence="2">
    <location>
        <begin position="1"/>
        <end position="31"/>
    </location>
</feature>
<feature type="region of interest" description="Disordered" evidence="2">
    <location>
        <begin position="86"/>
        <end position="135"/>
    </location>
</feature>
<keyword evidence="5" id="KW-1185">Reference proteome</keyword>
<gene>
    <name evidence="4" type="ORF">EI97DRAFT_431407</name>
</gene>
<keyword evidence="1" id="KW-0862">Zinc</keyword>
<evidence type="ECO:0000259" key="3">
    <source>
        <dbReference type="PROSITE" id="PS50157"/>
    </source>
</evidence>
<dbReference type="OrthoDB" id="6365676at2759"/>
<reference evidence="4" key="1">
    <citation type="journal article" date="2020" name="Stud. Mycol.">
        <title>101 Dothideomycetes genomes: a test case for predicting lifestyles and emergence of pathogens.</title>
        <authorList>
            <person name="Haridas S."/>
            <person name="Albert R."/>
            <person name="Binder M."/>
            <person name="Bloem J."/>
            <person name="Labutti K."/>
            <person name="Salamov A."/>
            <person name="Andreopoulos B."/>
            <person name="Baker S."/>
            <person name="Barry K."/>
            <person name="Bills G."/>
            <person name="Bluhm B."/>
            <person name="Cannon C."/>
            <person name="Castanera R."/>
            <person name="Culley D."/>
            <person name="Daum C."/>
            <person name="Ezra D."/>
            <person name="Gonzalez J."/>
            <person name="Henrissat B."/>
            <person name="Kuo A."/>
            <person name="Liang C."/>
            <person name="Lipzen A."/>
            <person name="Lutzoni F."/>
            <person name="Magnuson J."/>
            <person name="Mondo S."/>
            <person name="Nolan M."/>
            <person name="Ohm R."/>
            <person name="Pangilinan J."/>
            <person name="Park H.-J."/>
            <person name="Ramirez L."/>
            <person name="Alfaro M."/>
            <person name="Sun H."/>
            <person name="Tritt A."/>
            <person name="Yoshinaga Y."/>
            <person name="Zwiers L.-H."/>
            <person name="Turgeon B."/>
            <person name="Goodwin S."/>
            <person name="Spatafora J."/>
            <person name="Crous P."/>
            <person name="Grigoriev I."/>
        </authorList>
    </citation>
    <scope>NUCLEOTIDE SEQUENCE</scope>
    <source>
        <strain evidence="4">CBS 379.55</strain>
    </source>
</reference>
<dbReference type="InterPro" id="IPR013087">
    <property type="entry name" value="Znf_C2H2_type"/>
</dbReference>
<dbReference type="Gene3D" id="3.30.160.60">
    <property type="entry name" value="Classic Zinc Finger"/>
    <property type="match status" value="1"/>
</dbReference>
<dbReference type="Pfam" id="PF00096">
    <property type="entry name" value="zf-C2H2"/>
    <property type="match status" value="1"/>
</dbReference>
<dbReference type="Proteomes" id="UP000800097">
    <property type="component" value="Unassembled WGS sequence"/>
</dbReference>
<organism evidence="4 5">
    <name type="scientific">Westerdykella ornata</name>
    <dbReference type="NCBI Taxonomy" id="318751"/>
    <lineage>
        <taxon>Eukaryota</taxon>
        <taxon>Fungi</taxon>
        <taxon>Dikarya</taxon>
        <taxon>Ascomycota</taxon>
        <taxon>Pezizomycotina</taxon>
        <taxon>Dothideomycetes</taxon>
        <taxon>Pleosporomycetidae</taxon>
        <taxon>Pleosporales</taxon>
        <taxon>Sporormiaceae</taxon>
        <taxon>Westerdykella</taxon>
    </lineage>
</organism>
<accession>A0A6A6JQH3</accession>
<evidence type="ECO:0000256" key="1">
    <source>
        <dbReference type="PROSITE-ProRule" id="PRU00042"/>
    </source>
</evidence>
<proteinExistence type="predicted"/>
<dbReference type="PROSITE" id="PS50157">
    <property type="entry name" value="ZINC_FINGER_C2H2_2"/>
    <property type="match status" value="1"/>
</dbReference>
<dbReference type="GeneID" id="54551102"/>
<evidence type="ECO:0000256" key="2">
    <source>
        <dbReference type="SAM" id="MobiDB-lite"/>
    </source>
</evidence>
<evidence type="ECO:0000313" key="5">
    <source>
        <dbReference type="Proteomes" id="UP000800097"/>
    </source>
</evidence>
<dbReference type="EMBL" id="ML986488">
    <property type="protein sequence ID" value="KAF2278148.1"/>
    <property type="molecule type" value="Genomic_DNA"/>
</dbReference>
<dbReference type="InterPro" id="IPR036236">
    <property type="entry name" value="Znf_C2H2_sf"/>
</dbReference>